<dbReference type="EMBL" id="AP014633">
    <property type="protein sequence ID" value="BAP55641.1"/>
    <property type="molecule type" value="Genomic_DNA"/>
</dbReference>
<sequence length="185" mass="21081">MSLPIQKHLFTVQEFHAMPEVFNEDDRIELIEGELIEMAAIGNRHIFFVNQLTDILVPQVRSFATVSVQNPIRLGDLSEPQPDLVILRGRPRDYRHKPATVSDVLLLIEVAESSFRYDKQIKVPLYARYGIIETWLFDLERAVVEVYRDPQIAGYAQLQTMNATVQLSPQAGSTVSIDLGELFVE</sequence>
<dbReference type="InterPro" id="IPR008538">
    <property type="entry name" value="Uma2"/>
</dbReference>
<dbReference type="HOGENOM" id="CLU_076312_2_0_6"/>
<evidence type="ECO:0000313" key="2">
    <source>
        <dbReference type="EMBL" id="BAP55641.1"/>
    </source>
</evidence>
<reference evidence="2 3" key="1">
    <citation type="journal article" date="2014" name="ISME J.">
        <title>Ecophysiology of Thioploca ingrica as revealed by the complete genome sequence supplemented with proteomic evidence.</title>
        <authorList>
            <person name="Kojima H."/>
            <person name="Ogura Y."/>
            <person name="Yamamoto N."/>
            <person name="Togashi T."/>
            <person name="Mori H."/>
            <person name="Watanabe T."/>
            <person name="Nemoto F."/>
            <person name="Kurokawa K."/>
            <person name="Hayashi T."/>
            <person name="Fukui M."/>
        </authorList>
    </citation>
    <scope>NUCLEOTIDE SEQUENCE [LARGE SCALE GENOMIC DNA]</scope>
</reference>
<organism evidence="2 3">
    <name type="scientific">Thioploca ingrica</name>
    <dbReference type="NCBI Taxonomy" id="40754"/>
    <lineage>
        <taxon>Bacteria</taxon>
        <taxon>Pseudomonadati</taxon>
        <taxon>Pseudomonadota</taxon>
        <taxon>Gammaproteobacteria</taxon>
        <taxon>Thiotrichales</taxon>
        <taxon>Thiotrichaceae</taxon>
        <taxon>Thioploca</taxon>
    </lineage>
</organism>
<dbReference type="Gene3D" id="3.90.1570.10">
    <property type="entry name" value="tt1808, chain A"/>
    <property type="match status" value="1"/>
</dbReference>
<protein>
    <recommendedName>
        <fullName evidence="1">Putative restriction endonuclease domain-containing protein</fullName>
    </recommendedName>
</protein>
<dbReference type="OrthoDB" id="9799703at2"/>
<gene>
    <name evidence="2" type="ORF">THII_1344</name>
</gene>
<dbReference type="PANTHER" id="PTHR35400">
    <property type="entry name" value="SLR1083 PROTEIN"/>
    <property type="match status" value="1"/>
</dbReference>
<dbReference type="Proteomes" id="UP000031623">
    <property type="component" value="Chromosome"/>
</dbReference>
<dbReference type="SUPFAM" id="SSF52980">
    <property type="entry name" value="Restriction endonuclease-like"/>
    <property type="match status" value="1"/>
</dbReference>
<dbReference type="Pfam" id="PF05685">
    <property type="entry name" value="Uma2"/>
    <property type="match status" value="1"/>
</dbReference>
<dbReference type="AlphaFoldDB" id="A0A090BUT0"/>
<dbReference type="STRING" id="40754.THII_1344"/>
<evidence type="ECO:0000259" key="1">
    <source>
        <dbReference type="Pfam" id="PF05685"/>
    </source>
</evidence>
<proteinExistence type="predicted"/>
<dbReference type="KEGG" id="tig:THII_1344"/>
<dbReference type="CDD" id="cd06260">
    <property type="entry name" value="DUF820-like"/>
    <property type="match status" value="1"/>
</dbReference>
<dbReference type="InterPro" id="IPR011335">
    <property type="entry name" value="Restrct_endonuc-II-like"/>
</dbReference>
<feature type="domain" description="Putative restriction endonuclease" evidence="1">
    <location>
        <begin position="12"/>
        <end position="169"/>
    </location>
</feature>
<keyword evidence="3" id="KW-1185">Reference proteome</keyword>
<name>A0A090BUT0_9GAMM</name>
<dbReference type="InterPro" id="IPR012296">
    <property type="entry name" value="Nuclease_put_TT1808"/>
</dbReference>
<evidence type="ECO:0000313" key="3">
    <source>
        <dbReference type="Proteomes" id="UP000031623"/>
    </source>
</evidence>
<dbReference type="PANTHER" id="PTHR35400:SF1">
    <property type="entry name" value="SLR1083 PROTEIN"/>
    <property type="match status" value="1"/>
</dbReference>
<accession>A0A090BUT0</accession>